<feature type="region of interest" description="Disordered" evidence="1">
    <location>
        <begin position="91"/>
        <end position="139"/>
    </location>
</feature>
<dbReference type="AlphaFoldDB" id="A0A1I0XCW1"/>
<protein>
    <submittedName>
        <fullName evidence="3">Integrase core domain-containing protein</fullName>
    </submittedName>
</protein>
<dbReference type="InterPro" id="IPR036397">
    <property type="entry name" value="RNaseH_sf"/>
</dbReference>
<sequence>MDVVGCVGLVDGTSEKCLTGVDDHSRFCGCAALMSAERTQKVCDAFSAALTRYGCPQQVLTDHGKVSTGRFNHPPTEVLFDAICRRNGIEPLLTKPRSPTTTGKIERFHRTLAPSSARARDDAVLEEDLRPPRDRAGRR</sequence>
<evidence type="ECO:0000313" key="4">
    <source>
        <dbReference type="Proteomes" id="UP000199012"/>
    </source>
</evidence>
<feature type="compositionally biased region" description="Basic and acidic residues" evidence="1">
    <location>
        <begin position="118"/>
        <end position="139"/>
    </location>
</feature>
<dbReference type="GO" id="GO:0015074">
    <property type="term" value="P:DNA integration"/>
    <property type="evidence" value="ECO:0007669"/>
    <property type="project" value="InterPro"/>
</dbReference>
<proteinExistence type="predicted"/>
<gene>
    <name evidence="3" type="ORF">SAMN05421867_104236</name>
</gene>
<dbReference type="InterPro" id="IPR012337">
    <property type="entry name" value="RNaseH-like_sf"/>
</dbReference>
<dbReference type="PANTHER" id="PTHR35004:SF6">
    <property type="entry name" value="TRANSPOSASE"/>
    <property type="match status" value="1"/>
</dbReference>
<accession>A0A1I0XCW1</accession>
<evidence type="ECO:0000313" key="3">
    <source>
        <dbReference type="EMBL" id="SFA97803.1"/>
    </source>
</evidence>
<dbReference type="EMBL" id="FOKA01000004">
    <property type="protein sequence ID" value="SFA97803.1"/>
    <property type="molecule type" value="Genomic_DNA"/>
</dbReference>
<name>A0A1I0XCW1_9CELL</name>
<dbReference type="GO" id="GO:0003676">
    <property type="term" value="F:nucleic acid binding"/>
    <property type="evidence" value="ECO:0007669"/>
    <property type="project" value="InterPro"/>
</dbReference>
<organism evidence="3 4">
    <name type="scientific">Cellulomonas marina</name>
    <dbReference type="NCBI Taxonomy" id="988821"/>
    <lineage>
        <taxon>Bacteria</taxon>
        <taxon>Bacillati</taxon>
        <taxon>Actinomycetota</taxon>
        <taxon>Actinomycetes</taxon>
        <taxon>Micrococcales</taxon>
        <taxon>Cellulomonadaceae</taxon>
        <taxon>Cellulomonas</taxon>
    </lineage>
</organism>
<reference evidence="3 4" key="1">
    <citation type="submission" date="2016-10" db="EMBL/GenBank/DDBJ databases">
        <authorList>
            <person name="de Groot N.N."/>
        </authorList>
    </citation>
    <scope>NUCLEOTIDE SEQUENCE [LARGE SCALE GENOMIC DNA]</scope>
    <source>
        <strain evidence="3 4">CGMCC 4.6945</strain>
    </source>
</reference>
<dbReference type="Pfam" id="PF00665">
    <property type="entry name" value="rve"/>
    <property type="match status" value="1"/>
</dbReference>
<dbReference type="Proteomes" id="UP000199012">
    <property type="component" value="Unassembled WGS sequence"/>
</dbReference>
<dbReference type="PANTHER" id="PTHR35004">
    <property type="entry name" value="TRANSPOSASE RV3428C-RELATED"/>
    <property type="match status" value="1"/>
</dbReference>
<dbReference type="Gene3D" id="3.30.420.10">
    <property type="entry name" value="Ribonuclease H-like superfamily/Ribonuclease H"/>
    <property type="match status" value="1"/>
</dbReference>
<dbReference type="SUPFAM" id="SSF53098">
    <property type="entry name" value="Ribonuclease H-like"/>
    <property type="match status" value="1"/>
</dbReference>
<evidence type="ECO:0000259" key="2">
    <source>
        <dbReference type="PROSITE" id="PS50994"/>
    </source>
</evidence>
<feature type="domain" description="Integrase catalytic" evidence="2">
    <location>
        <begin position="1"/>
        <end position="113"/>
    </location>
</feature>
<keyword evidence="4" id="KW-1185">Reference proteome</keyword>
<dbReference type="InterPro" id="IPR001584">
    <property type="entry name" value="Integrase_cat-core"/>
</dbReference>
<dbReference type="PROSITE" id="PS50994">
    <property type="entry name" value="INTEGRASE"/>
    <property type="match status" value="1"/>
</dbReference>
<evidence type="ECO:0000256" key="1">
    <source>
        <dbReference type="SAM" id="MobiDB-lite"/>
    </source>
</evidence>